<evidence type="ECO:0000313" key="5">
    <source>
        <dbReference type="Proteomes" id="UP000524535"/>
    </source>
</evidence>
<gene>
    <name evidence="2" type="ORF">GGE31_004529</name>
    <name evidence="1" type="ORF">GGE33_004796</name>
    <name evidence="3" type="ORF">GGE35_004452</name>
</gene>
<dbReference type="EMBL" id="JACIGW010000007">
    <property type="protein sequence ID" value="MBB4351022.1"/>
    <property type="molecule type" value="Genomic_DNA"/>
</dbReference>
<evidence type="ECO:0000313" key="3">
    <source>
        <dbReference type="EMBL" id="MBB4448606.1"/>
    </source>
</evidence>
<proteinExistence type="predicted"/>
<dbReference type="AlphaFoldDB" id="A0A7W6SC52"/>
<dbReference type="EMBL" id="JACIGY010000008">
    <property type="protein sequence ID" value="MBB4413991.1"/>
    <property type="molecule type" value="Genomic_DNA"/>
</dbReference>
<evidence type="ECO:0008006" key="7">
    <source>
        <dbReference type="Google" id="ProtNLM"/>
    </source>
</evidence>
<dbReference type="Proteomes" id="UP000520770">
    <property type="component" value="Unassembled WGS sequence"/>
</dbReference>
<evidence type="ECO:0000313" key="2">
    <source>
        <dbReference type="EMBL" id="MBB4413991.1"/>
    </source>
</evidence>
<dbReference type="RefSeq" id="WP_183828601.1">
    <property type="nucleotide sequence ID" value="NZ_JACIGW010000007.1"/>
</dbReference>
<evidence type="ECO:0000313" key="6">
    <source>
        <dbReference type="Proteomes" id="UP000576087"/>
    </source>
</evidence>
<sequence length="96" mass="10976">MTKYFSIATEGMTAAEEKTLAEAWRSYGWWHGIANFWLLRDHTEKMTAASIRDTIRSVAPTARVMVLDVEPATWAGSSLNQANREWLKSYWPPEGK</sequence>
<accession>A0A7W6SC52</accession>
<keyword evidence="5" id="KW-1185">Reference proteome</keyword>
<comment type="caution">
    <text evidence="1">The sequence shown here is derived from an EMBL/GenBank/DDBJ whole genome shotgun (WGS) entry which is preliminary data.</text>
</comment>
<reference evidence="4 5" key="1">
    <citation type="submission" date="2020-08" db="EMBL/GenBank/DDBJ databases">
        <title>Genomic Encyclopedia of Type Strains, Phase IV (KMG-V): Genome sequencing to study the core and pangenomes of soil and plant-associated prokaryotes.</title>
        <authorList>
            <person name="Whitman W."/>
        </authorList>
    </citation>
    <scope>NUCLEOTIDE SEQUENCE [LARGE SCALE GENOMIC DNA]</scope>
    <source>
        <strain evidence="2 5">SEMIA 444</strain>
        <strain evidence="1 4">SEMIA 448</strain>
        <strain evidence="3 6">SEMIA 452</strain>
    </source>
</reference>
<name>A0A7W6SC52_9HYPH</name>
<protein>
    <recommendedName>
        <fullName evidence="7">SinR family protein</fullName>
    </recommendedName>
</protein>
<dbReference type="Proteomes" id="UP000576087">
    <property type="component" value="Unassembled WGS sequence"/>
</dbReference>
<dbReference type="EMBL" id="JACIHM010000008">
    <property type="protein sequence ID" value="MBB4448606.1"/>
    <property type="molecule type" value="Genomic_DNA"/>
</dbReference>
<evidence type="ECO:0000313" key="1">
    <source>
        <dbReference type="EMBL" id="MBB4351022.1"/>
    </source>
</evidence>
<organism evidence="1 4">
    <name type="scientific">Aliirhizobium cellulosilyticum</name>
    <dbReference type="NCBI Taxonomy" id="393664"/>
    <lineage>
        <taxon>Bacteria</taxon>
        <taxon>Pseudomonadati</taxon>
        <taxon>Pseudomonadota</taxon>
        <taxon>Alphaproteobacteria</taxon>
        <taxon>Hyphomicrobiales</taxon>
        <taxon>Rhizobiaceae</taxon>
        <taxon>Aliirhizobium</taxon>
    </lineage>
</organism>
<dbReference type="Proteomes" id="UP000524535">
    <property type="component" value="Unassembled WGS sequence"/>
</dbReference>
<evidence type="ECO:0000313" key="4">
    <source>
        <dbReference type="Proteomes" id="UP000520770"/>
    </source>
</evidence>